<reference evidence="1" key="1">
    <citation type="submission" date="2020-05" db="EMBL/GenBank/DDBJ databases">
        <title>WGS assembly of Panicum virgatum.</title>
        <authorList>
            <person name="Lovell J.T."/>
            <person name="Jenkins J."/>
            <person name="Shu S."/>
            <person name="Juenger T.E."/>
            <person name="Schmutz J."/>
        </authorList>
    </citation>
    <scope>NUCLEOTIDE SEQUENCE</scope>
    <source>
        <strain evidence="1">AP13</strain>
    </source>
</reference>
<protein>
    <submittedName>
        <fullName evidence="1">Uncharacterized protein</fullName>
    </submittedName>
</protein>
<dbReference type="EMBL" id="CM029044">
    <property type="protein sequence ID" value="KAG2605576.1"/>
    <property type="molecule type" value="Genomic_DNA"/>
</dbReference>
<accession>A0A8T0TAS5</accession>
<evidence type="ECO:0000313" key="1">
    <source>
        <dbReference type="EMBL" id="KAG2605576.1"/>
    </source>
</evidence>
<evidence type="ECO:0000313" key="2">
    <source>
        <dbReference type="Proteomes" id="UP000823388"/>
    </source>
</evidence>
<comment type="caution">
    <text evidence="1">The sequence shown here is derived from an EMBL/GenBank/DDBJ whole genome shotgun (WGS) entry which is preliminary data.</text>
</comment>
<gene>
    <name evidence="1" type="ORF">PVAP13_4NG099317</name>
</gene>
<sequence>MASVLDKTILYINIRLLRRLLPRHIFQPRGNMF</sequence>
<dbReference type="Proteomes" id="UP000823388">
    <property type="component" value="Chromosome 4N"/>
</dbReference>
<organism evidence="1 2">
    <name type="scientific">Panicum virgatum</name>
    <name type="common">Blackwell switchgrass</name>
    <dbReference type="NCBI Taxonomy" id="38727"/>
    <lineage>
        <taxon>Eukaryota</taxon>
        <taxon>Viridiplantae</taxon>
        <taxon>Streptophyta</taxon>
        <taxon>Embryophyta</taxon>
        <taxon>Tracheophyta</taxon>
        <taxon>Spermatophyta</taxon>
        <taxon>Magnoliopsida</taxon>
        <taxon>Liliopsida</taxon>
        <taxon>Poales</taxon>
        <taxon>Poaceae</taxon>
        <taxon>PACMAD clade</taxon>
        <taxon>Panicoideae</taxon>
        <taxon>Panicodae</taxon>
        <taxon>Paniceae</taxon>
        <taxon>Panicinae</taxon>
        <taxon>Panicum</taxon>
        <taxon>Panicum sect. Hiantes</taxon>
    </lineage>
</organism>
<name>A0A8T0TAS5_PANVG</name>
<dbReference type="AlphaFoldDB" id="A0A8T0TAS5"/>
<proteinExistence type="predicted"/>
<keyword evidence="2" id="KW-1185">Reference proteome</keyword>